<dbReference type="RefSeq" id="WP_110023145.1">
    <property type="nucleotide sequence ID" value="NZ_PDNZ01000004.1"/>
</dbReference>
<protein>
    <submittedName>
        <fullName evidence="1">Uncharacterized protein</fullName>
    </submittedName>
</protein>
<dbReference type="Proteomes" id="UP000246278">
    <property type="component" value="Unassembled WGS sequence"/>
</dbReference>
<evidence type="ECO:0000313" key="2">
    <source>
        <dbReference type="Proteomes" id="UP000246278"/>
    </source>
</evidence>
<dbReference type="AlphaFoldDB" id="A0A317T9B6"/>
<organism evidence="1 2">
    <name type="scientific">Prosthecochloris marina</name>
    <dbReference type="NCBI Taxonomy" id="2017681"/>
    <lineage>
        <taxon>Bacteria</taxon>
        <taxon>Pseudomonadati</taxon>
        <taxon>Chlorobiota</taxon>
        <taxon>Chlorobiia</taxon>
        <taxon>Chlorobiales</taxon>
        <taxon>Chlorobiaceae</taxon>
        <taxon>Prosthecochloris</taxon>
    </lineage>
</organism>
<dbReference type="EMBL" id="PDNZ01000004">
    <property type="protein sequence ID" value="PWW82011.1"/>
    <property type="molecule type" value="Genomic_DNA"/>
</dbReference>
<comment type="caution">
    <text evidence="1">The sequence shown here is derived from an EMBL/GenBank/DDBJ whole genome shotgun (WGS) entry which is preliminary data.</text>
</comment>
<dbReference type="Pfam" id="PF10720">
    <property type="entry name" value="DUF2515"/>
    <property type="match status" value="1"/>
</dbReference>
<dbReference type="OrthoDB" id="143720at2"/>
<proteinExistence type="predicted"/>
<dbReference type="InterPro" id="IPR019658">
    <property type="entry name" value="DUF2515"/>
</dbReference>
<sequence>MLQGKEEWKAAAESRLPPSEEIIKRNRAITSHYARLYLDHHDIFKWAGMAAFASSQVGIALAFVEMMQTPAKMMSYGGVKKRESNDSNILEEMGELFAGAARIVFFLPFSVYDVASRNILLNDLEEIRKGNNAIYNDIAWAHMAYLEGGLKEIEDNVAENEREFLLSGFRLIDQGAGLRKSNKGLDEADALIREGNIKLLRHEQINTLGPIFEAISPQGRVVVSFGSELNFGEAAPPGHPSRASFADHFGYLDAVVGNKCVANSEHRWQWIEECVLPAWYAVDEGFSKWEGTAKRFRFMAEGGHGKH</sequence>
<name>A0A317T9B6_9CHLB</name>
<evidence type="ECO:0000313" key="1">
    <source>
        <dbReference type="EMBL" id="PWW82011.1"/>
    </source>
</evidence>
<keyword evidence="2" id="KW-1185">Reference proteome</keyword>
<reference evidence="2" key="1">
    <citation type="submission" date="2017-10" db="EMBL/GenBank/DDBJ databases">
        <authorList>
            <person name="Gaisin V.A."/>
            <person name="Rysina M.S."/>
            <person name="Grouzdev D.S."/>
        </authorList>
    </citation>
    <scope>NUCLEOTIDE SEQUENCE [LARGE SCALE GENOMIC DNA]</scope>
    <source>
        <strain evidence="2">V1</strain>
    </source>
</reference>
<accession>A0A317T9B6</accession>
<gene>
    <name evidence="1" type="ORF">CR164_06590</name>
</gene>